<dbReference type="PANTHER" id="PTHR16057:SF1">
    <property type="entry name" value="PROTEIN LINES HOMOLOG 1"/>
    <property type="match status" value="1"/>
</dbReference>
<dbReference type="Proteomes" id="UP001212841">
    <property type="component" value="Unassembled WGS sequence"/>
</dbReference>
<evidence type="ECO:0000313" key="3">
    <source>
        <dbReference type="Proteomes" id="UP001212841"/>
    </source>
</evidence>
<evidence type="ECO:0000259" key="1">
    <source>
        <dbReference type="Pfam" id="PF14694"/>
    </source>
</evidence>
<protein>
    <recommendedName>
        <fullName evidence="1">Protein Lines N-terminal domain-containing protein</fullName>
    </recommendedName>
</protein>
<reference evidence="2" key="1">
    <citation type="submission" date="2020-05" db="EMBL/GenBank/DDBJ databases">
        <title>Phylogenomic resolution of chytrid fungi.</title>
        <authorList>
            <person name="Stajich J.E."/>
            <person name="Amses K."/>
            <person name="Simmons R."/>
            <person name="Seto K."/>
            <person name="Myers J."/>
            <person name="Bonds A."/>
            <person name="Quandt C.A."/>
            <person name="Barry K."/>
            <person name="Liu P."/>
            <person name="Grigoriev I."/>
            <person name="Longcore J.E."/>
            <person name="James T.Y."/>
        </authorList>
    </citation>
    <scope>NUCLEOTIDE SEQUENCE</scope>
    <source>
        <strain evidence="2">JEL0318</strain>
    </source>
</reference>
<feature type="domain" description="Protein Lines N-terminal" evidence="1">
    <location>
        <begin position="85"/>
        <end position="238"/>
    </location>
</feature>
<dbReference type="Pfam" id="PF14694">
    <property type="entry name" value="LINES_N"/>
    <property type="match status" value="1"/>
</dbReference>
<name>A0AAD5S4F7_9FUNG</name>
<comment type="caution">
    <text evidence="2">The sequence shown here is derived from an EMBL/GenBank/DDBJ whole genome shotgun (WGS) entry which is preliminary data.</text>
</comment>
<dbReference type="AlphaFoldDB" id="A0AAD5S4F7"/>
<dbReference type="SUPFAM" id="SSF48371">
    <property type="entry name" value="ARM repeat"/>
    <property type="match status" value="1"/>
</dbReference>
<organism evidence="2 3">
    <name type="scientific">Rhizophlyctis rosea</name>
    <dbReference type="NCBI Taxonomy" id="64517"/>
    <lineage>
        <taxon>Eukaryota</taxon>
        <taxon>Fungi</taxon>
        <taxon>Fungi incertae sedis</taxon>
        <taxon>Chytridiomycota</taxon>
        <taxon>Chytridiomycota incertae sedis</taxon>
        <taxon>Chytridiomycetes</taxon>
        <taxon>Rhizophlyctidales</taxon>
        <taxon>Rhizophlyctidaceae</taxon>
        <taxon>Rhizophlyctis</taxon>
    </lineage>
</organism>
<dbReference type="InterPro" id="IPR016024">
    <property type="entry name" value="ARM-type_fold"/>
</dbReference>
<dbReference type="InterPro" id="IPR032794">
    <property type="entry name" value="LINES_N"/>
</dbReference>
<keyword evidence="3" id="KW-1185">Reference proteome</keyword>
<dbReference type="PANTHER" id="PTHR16057">
    <property type="entry name" value="WINS1, 2 PROTEIN"/>
    <property type="match status" value="1"/>
</dbReference>
<sequence>MVEKIDMITTILLKPYPSTSRKAMEVLWRLSENANADVILPLLQHLRPYIQTLLHSHAFRTWFNKQTTSPDYTEFVDTDQEFSVEIVKKCLQILLRALEFVCEEDRTKEERERVLSGLMVYDVLLGDVLRSPDVNSSLVHFFGDNDAQLISIFHTLLEISVSLYRLEMSAVRTSLPATIEALRRCGPHQNFTRLLEITAYDYTIFLDFLASSETSFLEYFVKYLKLVESDVGDFCRACRGMDAAYDEDEEGDVDDGVTRERFLEVWSCLVEVVEKASERGEFPYDPSVLLRRLRRAIEVVEGFGEDDVEMADGGG</sequence>
<gene>
    <name evidence="2" type="ORF">HK097_001395</name>
</gene>
<proteinExistence type="predicted"/>
<dbReference type="InterPro" id="IPR024875">
    <property type="entry name" value="Protein_Lines"/>
</dbReference>
<dbReference type="EMBL" id="JADGJD010001277">
    <property type="protein sequence ID" value="KAJ3044675.1"/>
    <property type="molecule type" value="Genomic_DNA"/>
</dbReference>
<accession>A0AAD5S4F7</accession>
<evidence type="ECO:0000313" key="2">
    <source>
        <dbReference type="EMBL" id="KAJ3044675.1"/>
    </source>
</evidence>